<name>A0ABD0RHX7_CIRMR</name>
<evidence type="ECO:0000313" key="2">
    <source>
        <dbReference type="EMBL" id="KAL0198143.1"/>
    </source>
</evidence>
<feature type="non-terminal residue" evidence="2">
    <location>
        <position position="469"/>
    </location>
</feature>
<feature type="non-terminal residue" evidence="2">
    <location>
        <position position="1"/>
    </location>
</feature>
<accession>A0ABD0RHX7</accession>
<evidence type="ECO:0000313" key="3">
    <source>
        <dbReference type="Proteomes" id="UP001529510"/>
    </source>
</evidence>
<feature type="region of interest" description="Disordered" evidence="1">
    <location>
        <begin position="234"/>
        <end position="281"/>
    </location>
</feature>
<feature type="region of interest" description="Disordered" evidence="1">
    <location>
        <begin position="56"/>
        <end position="110"/>
    </location>
</feature>
<feature type="compositionally biased region" description="Pro residues" evidence="1">
    <location>
        <begin position="258"/>
        <end position="273"/>
    </location>
</feature>
<keyword evidence="3" id="KW-1185">Reference proteome</keyword>
<comment type="caution">
    <text evidence="2">The sequence shown here is derived from an EMBL/GenBank/DDBJ whole genome shotgun (WGS) entry which is preliminary data.</text>
</comment>
<gene>
    <name evidence="2" type="ORF">M9458_006683</name>
</gene>
<evidence type="ECO:0000256" key="1">
    <source>
        <dbReference type="SAM" id="MobiDB-lite"/>
    </source>
</evidence>
<proteinExistence type="predicted"/>
<dbReference type="AlphaFoldDB" id="A0ABD0RHX7"/>
<sequence>QGYRSLEDHTKDFVFLSKHTHYLPHERSCPGEVLRESLAAYIEWMRVSCNSSGNVDIMDNDTSHTQDPEPSQPPPRFVKHKPEPTADGEPEPNATEPSPKGATAEVREPATLNVMVDVSVERESAEESIAAEGELNLDLGLLYVEQDLINFNEDKYADIPPLLPPSFELSACFKPPVCPELSNCLDFPTHPPSLPSLPPSLGYLLLSALLPHPSAHPQPTICAVGSPRVCQSPSVSWLEDPSSQPPASDSSTMAPSSVGPPAPPGSLIPPSPPSLRSVVVPPSPQESIPLALLGSSLSSASSLCHPMAPPWTSGSPPQLPETWAPPWPSGSLVSSWLIGSLSPPRAPPPPAPLPSVGPLESSALPPPWLLPPSALLWATIKAAAWLLLFRVPSVSSLAPLSVVTTLNFVCYPPPGSPFSARASSYTDFLLPSHVHSFVFVFFYGARSRLPGGGCNITPHWTVCVGFSLL</sequence>
<dbReference type="EMBL" id="JAMKFB020000003">
    <property type="protein sequence ID" value="KAL0198143.1"/>
    <property type="molecule type" value="Genomic_DNA"/>
</dbReference>
<reference evidence="2 3" key="1">
    <citation type="submission" date="2024-05" db="EMBL/GenBank/DDBJ databases">
        <title>Genome sequencing and assembly of Indian major carp, Cirrhinus mrigala (Hamilton, 1822).</title>
        <authorList>
            <person name="Mohindra V."/>
            <person name="Chowdhury L.M."/>
            <person name="Lal K."/>
            <person name="Jena J.K."/>
        </authorList>
    </citation>
    <scope>NUCLEOTIDE SEQUENCE [LARGE SCALE GENOMIC DNA]</scope>
    <source>
        <strain evidence="2">CM1030</strain>
        <tissue evidence="2">Blood</tissue>
    </source>
</reference>
<protein>
    <submittedName>
        <fullName evidence="2">Uncharacterized protein</fullName>
    </submittedName>
</protein>
<organism evidence="2 3">
    <name type="scientific">Cirrhinus mrigala</name>
    <name type="common">Mrigala</name>
    <dbReference type="NCBI Taxonomy" id="683832"/>
    <lineage>
        <taxon>Eukaryota</taxon>
        <taxon>Metazoa</taxon>
        <taxon>Chordata</taxon>
        <taxon>Craniata</taxon>
        <taxon>Vertebrata</taxon>
        <taxon>Euteleostomi</taxon>
        <taxon>Actinopterygii</taxon>
        <taxon>Neopterygii</taxon>
        <taxon>Teleostei</taxon>
        <taxon>Ostariophysi</taxon>
        <taxon>Cypriniformes</taxon>
        <taxon>Cyprinidae</taxon>
        <taxon>Labeoninae</taxon>
        <taxon>Labeonini</taxon>
        <taxon>Cirrhinus</taxon>
    </lineage>
</organism>
<dbReference type="Proteomes" id="UP001529510">
    <property type="component" value="Unassembled WGS sequence"/>
</dbReference>
<feature type="compositionally biased region" description="Low complexity" evidence="1">
    <location>
        <begin position="240"/>
        <end position="257"/>
    </location>
</feature>